<accession>A0A4R5VQ93</accession>
<protein>
    <submittedName>
        <fullName evidence="2">ATPase</fullName>
    </submittedName>
</protein>
<proteinExistence type="predicted"/>
<organism evidence="2 3">
    <name type="scientific">Sapientia aquatica</name>
    <dbReference type="NCBI Taxonomy" id="1549640"/>
    <lineage>
        <taxon>Bacteria</taxon>
        <taxon>Pseudomonadati</taxon>
        <taxon>Pseudomonadota</taxon>
        <taxon>Betaproteobacteria</taxon>
        <taxon>Burkholderiales</taxon>
        <taxon>Oxalobacteraceae</taxon>
        <taxon>Sapientia</taxon>
    </lineage>
</organism>
<dbReference type="AlphaFoldDB" id="A0A4R5VQ93"/>
<evidence type="ECO:0000313" key="2">
    <source>
        <dbReference type="EMBL" id="TDK60527.1"/>
    </source>
</evidence>
<dbReference type="RefSeq" id="WP_133331119.1">
    <property type="nucleotide sequence ID" value="NZ_SMYL01000016.1"/>
</dbReference>
<dbReference type="Pfam" id="PF01869">
    <property type="entry name" value="BcrAD_BadFG"/>
    <property type="match status" value="1"/>
</dbReference>
<dbReference type="Gene3D" id="3.30.420.40">
    <property type="match status" value="2"/>
</dbReference>
<dbReference type="InterPro" id="IPR043129">
    <property type="entry name" value="ATPase_NBD"/>
</dbReference>
<dbReference type="InterPro" id="IPR002731">
    <property type="entry name" value="ATPase_BadF"/>
</dbReference>
<dbReference type="InterPro" id="IPR052519">
    <property type="entry name" value="Euk-type_GlcNAc_Kinase"/>
</dbReference>
<dbReference type="EMBL" id="SMYL01000016">
    <property type="protein sequence ID" value="TDK60527.1"/>
    <property type="molecule type" value="Genomic_DNA"/>
</dbReference>
<feature type="domain" description="ATPase BadF/BadG/BcrA/BcrD type" evidence="1">
    <location>
        <begin position="9"/>
        <end position="261"/>
    </location>
</feature>
<comment type="caution">
    <text evidence="2">The sequence shown here is derived from an EMBL/GenBank/DDBJ whole genome shotgun (WGS) entry which is preliminary data.</text>
</comment>
<dbReference type="Proteomes" id="UP000294829">
    <property type="component" value="Unassembled WGS sequence"/>
</dbReference>
<sequence length="301" mass="30981">MTNQITHLIGVDGGGTGTRVAVADANGVEFARGIAGPSGLINGADAAWVSILNAINDAFASVHLVRPDLSNVGIGLGLAGVHNKQWAAQFADKNPGFGLFQLATDAYTTVMGAHQGKPGGIVAIGTGSVGEALLPDGNHLEVGGWGFPCGDEAGGAWIGMRAINHIQQVIDGRAEASAFSAAVIEHCGGHKDAVFNWLANANQGSYAQLAPIVIKFANQEKNAVVEQIMQEAGREIAKIALALDKTNSLPIALCGGLAKPLEKYLPADLLSRVVPPHGDSASGALLLIKKIKEGTHVKSVN</sequence>
<name>A0A4R5VQ93_9BURK</name>
<keyword evidence="3" id="KW-1185">Reference proteome</keyword>
<dbReference type="OrthoDB" id="9816014at2"/>
<dbReference type="SUPFAM" id="SSF53067">
    <property type="entry name" value="Actin-like ATPase domain"/>
    <property type="match status" value="2"/>
</dbReference>
<dbReference type="PANTHER" id="PTHR43190">
    <property type="entry name" value="N-ACETYL-D-GLUCOSAMINE KINASE"/>
    <property type="match status" value="1"/>
</dbReference>
<evidence type="ECO:0000259" key="1">
    <source>
        <dbReference type="Pfam" id="PF01869"/>
    </source>
</evidence>
<reference evidence="2 3" key="1">
    <citation type="submission" date="2019-03" db="EMBL/GenBank/DDBJ databases">
        <title>Sapientia aquatica gen. nov., sp. nov., isolated from a crater lake.</title>
        <authorList>
            <person name="Felfoldi T."/>
            <person name="Szabo A."/>
            <person name="Toth E."/>
            <person name="Schumann P."/>
            <person name="Keki Z."/>
            <person name="Marialigeti K."/>
            <person name="Mathe I."/>
        </authorList>
    </citation>
    <scope>NUCLEOTIDE SEQUENCE [LARGE SCALE GENOMIC DNA]</scope>
    <source>
        <strain evidence="2 3">SA-152</strain>
    </source>
</reference>
<evidence type="ECO:0000313" key="3">
    <source>
        <dbReference type="Proteomes" id="UP000294829"/>
    </source>
</evidence>
<dbReference type="CDD" id="cd24082">
    <property type="entry name" value="ASKHA_NBD_GspK-like"/>
    <property type="match status" value="1"/>
</dbReference>
<dbReference type="PANTHER" id="PTHR43190:SF3">
    <property type="entry name" value="N-ACETYL-D-GLUCOSAMINE KINASE"/>
    <property type="match status" value="1"/>
</dbReference>
<gene>
    <name evidence="2" type="ORF">E2I14_18015</name>
</gene>